<keyword evidence="6" id="KW-0906">Nuclear pore complex</keyword>
<dbReference type="PANTHER" id="PTHR13437">
    <property type="entry name" value="NUCLEOPORIN P58/P45 NUCLEOPORIN-LIKE PROTEIN 1"/>
    <property type="match status" value="1"/>
</dbReference>
<dbReference type="GO" id="GO:0008139">
    <property type="term" value="F:nuclear localization sequence binding"/>
    <property type="evidence" value="ECO:0007669"/>
    <property type="project" value="InterPro"/>
</dbReference>
<keyword evidence="7" id="KW-0539">Nucleus</keyword>
<dbReference type="EMBL" id="MU004232">
    <property type="protein sequence ID" value="KAF2672297.1"/>
    <property type="molecule type" value="Genomic_DNA"/>
</dbReference>
<feature type="compositionally biased region" description="Low complexity" evidence="8">
    <location>
        <begin position="248"/>
        <end position="259"/>
    </location>
</feature>
<evidence type="ECO:0000256" key="1">
    <source>
        <dbReference type="ARBA" id="ARBA00004567"/>
    </source>
</evidence>
<dbReference type="GO" id="GO:0051028">
    <property type="term" value="P:mRNA transport"/>
    <property type="evidence" value="ECO:0007669"/>
    <property type="project" value="UniProtKB-KW"/>
</dbReference>
<accession>A0A6A6ULG8</accession>
<dbReference type="Pfam" id="PF21121">
    <property type="entry name" value="Nup49_C"/>
    <property type="match status" value="1"/>
</dbReference>
<protein>
    <recommendedName>
        <fullName evidence="11">Nucleoporin Nup54 alpha-helical domain-containing protein</fullName>
    </recommendedName>
</protein>
<dbReference type="GO" id="GO:0017056">
    <property type="term" value="F:structural constituent of nuclear pore"/>
    <property type="evidence" value="ECO:0007669"/>
    <property type="project" value="InterPro"/>
</dbReference>
<evidence type="ECO:0000256" key="6">
    <source>
        <dbReference type="ARBA" id="ARBA00023132"/>
    </source>
</evidence>
<keyword evidence="4" id="KW-0653">Protein transport</keyword>
<dbReference type="GO" id="GO:0015031">
    <property type="term" value="P:protein transport"/>
    <property type="evidence" value="ECO:0007669"/>
    <property type="project" value="UniProtKB-KW"/>
</dbReference>
<dbReference type="OrthoDB" id="2538017at2759"/>
<keyword evidence="3" id="KW-0509">mRNA transport</keyword>
<dbReference type="Pfam" id="PF13634">
    <property type="entry name" value="Nucleoporin_FG"/>
    <property type="match status" value="2"/>
</dbReference>
<dbReference type="Proteomes" id="UP000799302">
    <property type="component" value="Unassembled WGS sequence"/>
</dbReference>
<reference evidence="9" key="1">
    <citation type="journal article" date="2020" name="Stud. Mycol.">
        <title>101 Dothideomycetes genomes: a test case for predicting lifestyles and emergence of pathogens.</title>
        <authorList>
            <person name="Haridas S."/>
            <person name="Albert R."/>
            <person name="Binder M."/>
            <person name="Bloem J."/>
            <person name="Labutti K."/>
            <person name="Salamov A."/>
            <person name="Andreopoulos B."/>
            <person name="Baker S."/>
            <person name="Barry K."/>
            <person name="Bills G."/>
            <person name="Bluhm B."/>
            <person name="Cannon C."/>
            <person name="Castanera R."/>
            <person name="Culley D."/>
            <person name="Daum C."/>
            <person name="Ezra D."/>
            <person name="Gonzalez J."/>
            <person name="Henrissat B."/>
            <person name="Kuo A."/>
            <person name="Liang C."/>
            <person name="Lipzen A."/>
            <person name="Lutzoni F."/>
            <person name="Magnuson J."/>
            <person name="Mondo S."/>
            <person name="Nolan M."/>
            <person name="Ohm R."/>
            <person name="Pangilinan J."/>
            <person name="Park H.-J."/>
            <person name="Ramirez L."/>
            <person name="Alfaro M."/>
            <person name="Sun H."/>
            <person name="Tritt A."/>
            <person name="Yoshinaga Y."/>
            <person name="Zwiers L.-H."/>
            <person name="Turgeon B."/>
            <person name="Goodwin S."/>
            <person name="Spatafora J."/>
            <person name="Crous P."/>
            <person name="Grigoriev I."/>
        </authorList>
    </citation>
    <scope>NUCLEOTIDE SEQUENCE</scope>
    <source>
        <strain evidence="9">CBS 115976</strain>
    </source>
</reference>
<dbReference type="AlphaFoldDB" id="A0A6A6ULG8"/>
<proteinExistence type="predicted"/>
<organism evidence="9 10">
    <name type="scientific">Microthyrium microscopicum</name>
    <dbReference type="NCBI Taxonomy" id="703497"/>
    <lineage>
        <taxon>Eukaryota</taxon>
        <taxon>Fungi</taxon>
        <taxon>Dikarya</taxon>
        <taxon>Ascomycota</taxon>
        <taxon>Pezizomycotina</taxon>
        <taxon>Dothideomycetes</taxon>
        <taxon>Dothideomycetes incertae sedis</taxon>
        <taxon>Microthyriales</taxon>
        <taxon>Microthyriaceae</taxon>
        <taxon>Microthyrium</taxon>
    </lineage>
</organism>
<evidence type="ECO:0000256" key="3">
    <source>
        <dbReference type="ARBA" id="ARBA00022816"/>
    </source>
</evidence>
<dbReference type="PANTHER" id="PTHR13437:SF2">
    <property type="entry name" value="NUCLEOPORIN P58_P45"/>
    <property type="match status" value="1"/>
</dbReference>
<evidence type="ECO:0000256" key="2">
    <source>
        <dbReference type="ARBA" id="ARBA00022448"/>
    </source>
</evidence>
<evidence type="ECO:0000256" key="5">
    <source>
        <dbReference type="ARBA" id="ARBA00023010"/>
    </source>
</evidence>
<keyword evidence="5" id="KW-0811">Translocation</keyword>
<keyword evidence="10" id="KW-1185">Reference proteome</keyword>
<feature type="compositionally biased region" description="Low complexity" evidence="8">
    <location>
        <begin position="205"/>
        <end position="233"/>
    </location>
</feature>
<evidence type="ECO:0000313" key="10">
    <source>
        <dbReference type="Proteomes" id="UP000799302"/>
    </source>
</evidence>
<evidence type="ECO:0000256" key="7">
    <source>
        <dbReference type="ARBA" id="ARBA00023242"/>
    </source>
</evidence>
<evidence type="ECO:0000256" key="4">
    <source>
        <dbReference type="ARBA" id="ARBA00022927"/>
    </source>
</evidence>
<feature type="region of interest" description="Disordered" evidence="8">
    <location>
        <begin position="205"/>
        <end position="259"/>
    </location>
</feature>
<comment type="subcellular location">
    <subcellularLocation>
        <location evidence="1">Nucleus</location>
        <location evidence="1">Nuclear pore complex</location>
    </subcellularLocation>
</comment>
<evidence type="ECO:0000256" key="8">
    <source>
        <dbReference type="SAM" id="MobiDB-lite"/>
    </source>
</evidence>
<sequence>MSAFFNNTNTSKPLFSTPTTTSGGAGLFGGAATNTSAPAAGGLFGNVTSTPAASAPGQSLFGNAAAATSGPAANVASPAPGGLFGGAATSAAPNAFGGGLFSSSANATTTAAGSSLFSAAGANTTQAPKLGLFGATSNNAQTAAPGTSAPSLLQVPAIQVQAPSISPGVPGSVNTVVSAPAAGASIFGAAKPAASLFNAPASQPQAAGSSLFGNAGAQQQQQPQQQQANGPAPLFSSLGTGGTGGLLGQQQQQNQQQQTVVPGVRIDVQNVKPTTRFFELHDGLQRDIVHVDDFIQEQIRFMGQITAFMPGHKLSLKPIPDDVDYVEKKLETVALTLDRDAAEVGTVKDLVAKDVEDARRVFGAIEHLKLPAQYQYGTSWGGAGSNDHDGDVFASTNMVPYFDKQADELDKRLQRYMQQINEITQHLGAVEEGANEQLHRVLRRTAGEDAGKERVQELASAMHTFEDAVLRVASNVGEAREGVIACSLGSQQNGHANGHSNGSVWR</sequence>
<evidence type="ECO:0000313" key="9">
    <source>
        <dbReference type="EMBL" id="KAF2672297.1"/>
    </source>
</evidence>
<dbReference type="Gene3D" id="6.10.140.1350">
    <property type="match status" value="1"/>
</dbReference>
<gene>
    <name evidence="9" type="ORF">BT63DRAFT_477082</name>
</gene>
<dbReference type="GO" id="GO:0005643">
    <property type="term" value="C:nuclear pore"/>
    <property type="evidence" value="ECO:0007669"/>
    <property type="project" value="UniProtKB-SubCell"/>
</dbReference>
<keyword evidence="2" id="KW-0813">Transport</keyword>
<name>A0A6A6ULG8_9PEZI</name>
<dbReference type="InterPro" id="IPR025574">
    <property type="entry name" value="Nucleoporin_FG_rpt"/>
</dbReference>
<evidence type="ECO:0008006" key="11">
    <source>
        <dbReference type="Google" id="ProtNLM"/>
    </source>
</evidence>
<dbReference type="InterPro" id="IPR024882">
    <property type="entry name" value="NUP58/p45/49"/>
</dbReference>